<dbReference type="AlphaFoldDB" id="A0A1I3SBR1"/>
<name>A0A1I3SBR1_9EURY</name>
<dbReference type="SUPFAM" id="SSF81301">
    <property type="entry name" value="Nucleotidyltransferase"/>
    <property type="match status" value="1"/>
</dbReference>
<accession>A0A1I3SBR1</accession>
<evidence type="ECO:0000313" key="2">
    <source>
        <dbReference type="Proteomes" id="UP000182829"/>
    </source>
</evidence>
<dbReference type="InterPro" id="IPR018775">
    <property type="entry name" value="RlaP"/>
</dbReference>
<dbReference type="GeneID" id="14207059"/>
<dbReference type="Pfam" id="PF10127">
    <property type="entry name" value="RlaP"/>
    <property type="match status" value="1"/>
</dbReference>
<organism evidence="1 2">
    <name type="scientific">Natronobacterium gregoryi</name>
    <dbReference type="NCBI Taxonomy" id="44930"/>
    <lineage>
        <taxon>Archaea</taxon>
        <taxon>Methanobacteriati</taxon>
        <taxon>Methanobacteriota</taxon>
        <taxon>Stenosarchaea group</taxon>
        <taxon>Halobacteria</taxon>
        <taxon>Halobacteriales</taxon>
        <taxon>Natrialbaceae</taxon>
        <taxon>Natronobacterium</taxon>
    </lineage>
</organism>
<dbReference type="RefSeq" id="WP_005580604.1">
    <property type="nucleotide sequence ID" value="NZ_FORO01000039.1"/>
</dbReference>
<dbReference type="InterPro" id="IPR043519">
    <property type="entry name" value="NT_sf"/>
</dbReference>
<dbReference type="OMA" id="TSNYRKY"/>
<protein>
    <recommendedName>
        <fullName evidence="3">Nucleotidyltransferase</fullName>
    </recommendedName>
</protein>
<evidence type="ECO:0000313" key="1">
    <source>
        <dbReference type="EMBL" id="SFJ56158.1"/>
    </source>
</evidence>
<dbReference type="EMBL" id="FORO01000039">
    <property type="protein sequence ID" value="SFJ56158.1"/>
    <property type="molecule type" value="Genomic_DNA"/>
</dbReference>
<gene>
    <name evidence="1" type="ORF">SAMN05443661_13920</name>
</gene>
<reference evidence="1 2" key="1">
    <citation type="submission" date="2016-10" db="EMBL/GenBank/DDBJ databases">
        <authorList>
            <person name="de Groot N.N."/>
        </authorList>
    </citation>
    <scope>NUCLEOTIDE SEQUENCE [LARGE SCALE GENOMIC DNA]</scope>
    <source>
        <strain evidence="1 2">SP2</strain>
    </source>
</reference>
<sequence length="313" mass="35388">MSTVPQHVFETADEALSDLEQHHDVAIPLAVAHGSYAWCGASPDSDYDVAFVFVPADLRQYAHLEKPVETITDDRDDLELQGIDVRRFAELLSDSNESAIDLLRSPVQYRTEYDPCDLRTYVERTYDPMDLYHDWRAIAATNYRTYLSEHLVCDGDVYPILDVHDGDDGREYVVRAEDGTRTVSADDERYAETQTKPTVKRNLTICRAAMAARYLRETGESGDHDLPAISFEAFLSEQAPTVLEDERIELACDLLERKRAGDGSEEIGDVVGHEFAHPEREIDPTVHARDGPDPTRLDEFVDEIIDAADRVRL</sequence>
<proteinExistence type="predicted"/>
<evidence type="ECO:0008006" key="3">
    <source>
        <dbReference type="Google" id="ProtNLM"/>
    </source>
</evidence>
<dbReference type="Proteomes" id="UP000182829">
    <property type="component" value="Unassembled WGS sequence"/>
</dbReference>
<dbReference type="OrthoDB" id="156395at2157"/>